<evidence type="ECO:0000259" key="1">
    <source>
        <dbReference type="Pfam" id="PF00535"/>
    </source>
</evidence>
<dbReference type="SUPFAM" id="SSF53448">
    <property type="entry name" value="Nucleotide-diphospho-sugar transferases"/>
    <property type="match status" value="1"/>
</dbReference>
<dbReference type="PANTHER" id="PTHR43685:SF2">
    <property type="entry name" value="GLYCOSYLTRANSFERASE 2-LIKE DOMAIN-CONTAINING PROTEIN"/>
    <property type="match status" value="1"/>
</dbReference>
<name>A0A1I3CAI0_9PLAN</name>
<dbReference type="CDD" id="cd00761">
    <property type="entry name" value="Glyco_tranf_GTA_type"/>
    <property type="match status" value="1"/>
</dbReference>
<dbReference type="GO" id="GO:0016740">
    <property type="term" value="F:transferase activity"/>
    <property type="evidence" value="ECO:0007669"/>
    <property type="project" value="UniProtKB-KW"/>
</dbReference>
<dbReference type="STRING" id="1576369.SAMN05421753_102196"/>
<dbReference type="InterPro" id="IPR001173">
    <property type="entry name" value="Glyco_trans_2-like"/>
</dbReference>
<dbReference type="EMBL" id="FOQD01000002">
    <property type="protein sequence ID" value="SFH71564.1"/>
    <property type="molecule type" value="Genomic_DNA"/>
</dbReference>
<dbReference type="InterPro" id="IPR029044">
    <property type="entry name" value="Nucleotide-diphossugar_trans"/>
</dbReference>
<dbReference type="Pfam" id="PF00535">
    <property type="entry name" value="Glycos_transf_2"/>
    <property type="match status" value="1"/>
</dbReference>
<dbReference type="RefSeq" id="WP_092047888.1">
    <property type="nucleotide sequence ID" value="NZ_FOQD01000002.1"/>
</dbReference>
<feature type="domain" description="Glycosyltransferase 2-like" evidence="1">
    <location>
        <begin position="7"/>
        <end position="124"/>
    </location>
</feature>
<evidence type="ECO:0000313" key="3">
    <source>
        <dbReference type="Proteomes" id="UP000199518"/>
    </source>
</evidence>
<dbReference type="PANTHER" id="PTHR43685">
    <property type="entry name" value="GLYCOSYLTRANSFERASE"/>
    <property type="match status" value="1"/>
</dbReference>
<sequence>MPVPQISVVIPAYNAEQTIARTLESVLAQSFVPQEIIVVDDGSKDGTAELVARDFPQVTLIRQANAGPAAARNHGVRVANGDWIALLDSDDAWLPEKIKKQLPAMKPGTALVHTHTKQDRCKTTQNITFDVLWHHNHIGTSTVVFNKALFLQVGGFEEDRKFIGAEDYNMWLRLAATGQRIVTIREELTLYTPAENSLSQQIAKVIQAELLNMNTIARQYHLPEEKVAAKRAALYEEYAQALFWMRDLPLARKYYRELLRDRPSATALGYWLATYLPVGVLNMPRLVAQPRRSAAPAVPSAPLVLSR</sequence>
<organism evidence="2 3">
    <name type="scientific">Planctomicrobium piriforme</name>
    <dbReference type="NCBI Taxonomy" id="1576369"/>
    <lineage>
        <taxon>Bacteria</taxon>
        <taxon>Pseudomonadati</taxon>
        <taxon>Planctomycetota</taxon>
        <taxon>Planctomycetia</taxon>
        <taxon>Planctomycetales</taxon>
        <taxon>Planctomycetaceae</taxon>
        <taxon>Planctomicrobium</taxon>
    </lineage>
</organism>
<dbReference type="Gene3D" id="3.90.550.10">
    <property type="entry name" value="Spore Coat Polysaccharide Biosynthesis Protein SpsA, Chain A"/>
    <property type="match status" value="1"/>
</dbReference>
<keyword evidence="3" id="KW-1185">Reference proteome</keyword>
<keyword evidence="2" id="KW-0808">Transferase</keyword>
<dbReference type="AlphaFoldDB" id="A0A1I3CAI0"/>
<evidence type="ECO:0000313" key="2">
    <source>
        <dbReference type="EMBL" id="SFH71564.1"/>
    </source>
</evidence>
<dbReference type="Proteomes" id="UP000199518">
    <property type="component" value="Unassembled WGS sequence"/>
</dbReference>
<reference evidence="3" key="1">
    <citation type="submission" date="2016-10" db="EMBL/GenBank/DDBJ databases">
        <authorList>
            <person name="Varghese N."/>
            <person name="Submissions S."/>
        </authorList>
    </citation>
    <scope>NUCLEOTIDE SEQUENCE [LARGE SCALE GENOMIC DNA]</scope>
    <source>
        <strain evidence="3">DSM 26348</strain>
    </source>
</reference>
<dbReference type="OrthoDB" id="9772170at2"/>
<dbReference type="InterPro" id="IPR050834">
    <property type="entry name" value="Glycosyltransf_2"/>
</dbReference>
<gene>
    <name evidence="2" type="ORF">SAMN05421753_102196</name>
</gene>
<protein>
    <submittedName>
        <fullName evidence="2">Glycosyltransferase involved in cell wall bisynthesis</fullName>
    </submittedName>
</protein>
<accession>A0A1I3CAI0</accession>
<proteinExistence type="predicted"/>